<dbReference type="Proteomes" id="UP000499080">
    <property type="component" value="Unassembled WGS sequence"/>
</dbReference>
<keyword evidence="2" id="KW-1185">Reference proteome</keyword>
<accession>A0A4Y2GFM9</accession>
<organism evidence="1 2">
    <name type="scientific">Araneus ventricosus</name>
    <name type="common">Orbweaver spider</name>
    <name type="synonym">Epeira ventricosa</name>
    <dbReference type="NCBI Taxonomy" id="182803"/>
    <lineage>
        <taxon>Eukaryota</taxon>
        <taxon>Metazoa</taxon>
        <taxon>Ecdysozoa</taxon>
        <taxon>Arthropoda</taxon>
        <taxon>Chelicerata</taxon>
        <taxon>Arachnida</taxon>
        <taxon>Araneae</taxon>
        <taxon>Araneomorphae</taxon>
        <taxon>Entelegynae</taxon>
        <taxon>Araneoidea</taxon>
        <taxon>Araneidae</taxon>
        <taxon>Araneus</taxon>
    </lineage>
</organism>
<reference evidence="1 2" key="1">
    <citation type="journal article" date="2019" name="Sci. Rep.">
        <title>Orb-weaving spider Araneus ventricosus genome elucidates the spidroin gene catalogue.</title>
        <authorList>
            <person name="Kono N."/>
            <person name="Nakamura H."/>
            <person name="Ohtoshi R."/>
            <person name="Moran D.A.P."/>
            <person name="Shinohara A."/>
            <person name="Yoshida Y."/>
            <person name="Fujiwara M."/>
            <person name="Mori M."/>
            <person name="Tomita M."/>
            <person name="Arakawa K."/>
        </authorList>
    </citation>
    <scope>NUCLEOTIDE SEQUENCE [LARGE SCALE GENOMIC DNA]</scope>
</reference>
<protein>
    <submittedName>
        <fullName evidence="1">Uncharacterized protein</fullName>
    </submittedName>
</protein>
<comment type="caution">
    <text evidence="1">The sequence shown here is derived from an EMBL/GenBank/DDBJ whole genome shotgun (WGS) entry which is preliminary data.</text>
</comment>
<sequence length="92" mass="10446">MRSAAPECFLSLKDGLKFYRVETKSRSRASLTSPIIIKSSDLKLRSQPNSRPVPMRCGRKVKSQGFVGWLTQPPTTRSDLSFSSHHWKRVPT</sequence>
<dbReference type="EMBL" id="BGPR01001341">
    <property type="protein sequence ID" value="GBM51535.1"/>
    <property type="molecule type" value="Genomic_DNA"/>
</dbReference>
<evidence type="ECO:0000313" key="2">
    <source>
        <dbReference type="Proteomes" id="UP000499080"/>
    </source>
</evidence>
<dbReference type="AlphaFoldDB" id="A0A4Y2GFM9"/>
<gene>
    <name evidence="1" type="ORF">AVEN_130212_1</name>
</gene>
<name>A0A4Y2GFM9_ARAVE</name>
<proteinExistence type="predicted"/>
<evidence type="ECO:0000313" key="1">
    <source>
        <dbReference type="EMBL" id="GBM51535.1"/>
    </source>
</evidence>